<dbReference type="EMBL" id="JAHUTI010003149">
    <property type="protein sequence ID" value="MED6233696.1"/>
    <property type="molecule type" value="Genomic_DNA"/>
</dbReference>
<organism evidence="1 2">
    <name type="scientific">Ataeniobius toweri</name>
    <dbReference type="NCBI Taxonomy" id="208326"/>
    <lineage>
        <taxon>Eukaryota</taxon>
        <taxon>Metazoa</taxon>
        <taxon>Chordata</taxon>
        <taxon>Craniata</taxon>
        <taxon>Vertebrata</taxon>
        <taxon>Euteleostomi</taxon>
        <taxon>Actinopterygii</taxon>
        <taxon>Neopterygii</taxon>
        <taxon>Teleostei</taxon>
        <taxon>Neoteleostei</taxon>
        <taxon>Acanthomorphata</taxon>
        <taxon>Ovalentaria</taxon>
        <taxon>Atherinomorphae</taxon>
        <taxon>Cyprinodontiformes</taxon>
        <taxon>Goodeidae</taxon>
        <taxon>Ataeniobius</taxon>
    </lineage>
</organism>
<reference evidence="1 2" key="1">
    <citation type="submission" date="2021-07" db="EMBL/GenBank/DDBJ databases">
        <authorList>
            <person name="Palmer J.M."/>
        </authorList>
    </citation>
    <scope>NUCLEOTIDE SEQUENCE [LARGE SCALE GENOMIC DNA]</scope>
    <source>
        <strain evidence="1 2">AT_MEX2019</strain>
        <tissue evidence="1">Muscle</tissue>
    </source>
</reference>
<protein>
    <submittedName>
        <fullName evidence="1">Uncharacterized protein</fullName>
    </submittedName>
</protein>
<comment type="caution">
    <text evidence="1">The sequence shown here is derived from an EMBL/GenBank/DDBJ whole genome shotgun (WGS) entry which is preliminary data.</text>
</comment>
<accession>A0ABU7A6G9</accession>
<evidence type="ECO:0000313" key="1">
    <source>
        <dbReference type="EMBL" id="MED6233696.1"/>
    </source>
</evidence>
<gene>
    <name evidence="1" type="ORF">ATANTOWER_015166</name>
</gene>
<name>A0ABU7A6G9_9TELE</name>
<keyword evidence="2" id="KW-1185">Reference proteome</keyword>
<proteinExistence type="predicted"/>
<evidence type="ECO:0000313" key="2">
    <source>
        <dbReference type="Proteomes" id="UP001345963"/>
    </source>
</evidence>
<dbReference type="Proteomes" id="UP001345963">
    <property type="component" value="Unassembled WGS sequence"/>
</dbReference>
<sequence length="131" mass="14987">MHLYSNLSNPQRPQSALNYNQSFNHSYTHSHTDSGKLNCSHSHGRLIEVRLPYTGATEPCDHHQQARRVKCLAQGDRQSKGLNWQPTGYRTNLYHCPHRHPINNVLNITECINIIILSIGLHCHKMLSKGK</sequence>